<keyword evidence="3" id="KW-1185">Reference proteome</keyword>
<feature type="chain" id="PRO_5003685326" evidence="1">
    <location>
        <begin position="19"/>
        <end position="441"/>
    </location>
</feature>
<keyword evidence="1" id="KW-0732">Signal</keyword>
<sequence precursor="true">MKINVLLLLFFLSFACQAQTLENNTDKIDKAEKELSDAFTTFFSTCLVEKECQKCVEQLASQATDEYKMYLIGTALYTIDEEKSFELHKKAIELKPNELNFSLEYAMQLHRKGLYKEAIPYYLAYKKDVKDDFRIDLWLSECYLNTGKTEKSIEHWKAAIEEGSNTGIDRAIHTIHSRTDQIKKHSELRLKTEQKDKKSTYDLIYLDLNWEIDWWNTLIQKFFLEKDLELIGEIYGKTSEIYLDLSAYSSIKKMSKGYGKADSIKAVLVQSKMIVDNNRFFPNGNITSDLLNVTFTNKILDEKEFFDSRKNELLTLADSTKDIELLNIYAYLEVTVNGKVSEETDKKGWNEYKDERFAMSYFMGLAEKNTYDNPDLEKALSDFPNSALMQFVKMNCAYIEDKEFEDDLIELIKKEFKTLATDPNRYSYRLKGYFHLLENGK</sequence>
<dbReference type="KEGG" id="fli:Fleli_0695"/>
<proteinExistence type="predicted"/>
<dbReference type="RefSeq" id="WP_014796615.1">
    <property type="nucleotide sequence ID" value="NC_018018.1"/>
</dbReference>
<feature type="signal peptide" evidence="1">
    <location>
        <begin position="1"/>
        <end position="18"/>
    </location>
</feature>
<name>I4AGS1_BERLS</name>
<dbReference type="InterPro" id="IPR011990">
    <property type="entry name" value="TPR-like_helical_dom_sf"/>
</dbReference>
<evidence type="ECO:0000313" key="2">
    <source>
        <dbReference type="EMBL" id="AFM03156.1"/>
    </source>
</evidence>
<gene>
    <name evidence="2" type="ordered locus">Fleli_0695</name>
</gene>
<dbReference type="PROSITE" id="PS51257">
    <property type="entry name" value="PROKAR_LIPOPROTEIN"/>
    <property type="match status" value="1"/>
</dbReference>
<evidence type="ECO:0000313" key="3">
    <source>
        <dbReference type="Proteomes" id="UP000006054"/>
    </source>
</evidence>
<accession>I4AGS1</accession>
<dbReference type="STRING" id="880071.Fleli_0695"/>
<dbReference type="AlphaFoldDB" id="I4AGS1"/>
<dbReference type="OrthoDB" id="6003516at2"/>
<dbReference type="Proteomes" id="UP000006054">
    <property type="component" value="Chromosome"/>
</dbReference>
<evidence type="ECO:0000256" key="1">
    <source>
        <dbReference type="SAM" id="SignalP"/>
    </source>
</evidence>
<protein>
    <submittedName>
        <fullName evidence="2">Uncharacterized protein</fullName>
    </submittedName>
</protein>
<dbReference type="eggNOG" id="COG0457">
    <property type="taxonomic scope" value="Bacteria"/>
</dbReference>
<dbReference type="Gene3D" id="1.25.40.10">
    <property type="entry name" value="Tetratricopeptide repeat domain"/>
    <property type="match status" value="1"/>
</dbReference>
<dbReference type="EMBL" id="CP003345">
    <property type="protein sequence ID" value="AFM03156.1"/>
    <property type="molecule type" value="Genomic_DNA"/>
</dbReference>
<dbReference type="HOGENOM" id="CLU_599589_0_0_10"/>
<dbReference type="SUPFAM" id="SSF81901">
    <property type="entry name" value="HCP-like"/>
    <property type="match status" value="1"/>
</dbReference>
<reference evidence="3" key="1">
    <citation type="submission" date="2012-06" db="EMBL/GenBank/DDBJ databases">
        <title>The complete genome of Flexibacter litoralis DSM 6794.</title>
        <authorList>
            <person name="Lucas S."/>
            <person name="Copeland A."/>
            <person name="Lapidus A."/>
            <person name="Glavina del Rio T."/>
            <person name="Dalin E."/>
            <person name="Tice H."/>
            <person name="Bruce D."/>
            <person name="Goodwin L."/>
            <person name="Pitluck S."/>
            <person name="Peters L."/>
            <person name="Ovchinnikova G."/>
            <person name="Lu M."/>
            <person name="Kyrpides N."/>
            <person name="Mavromatis K."/>
            <person name="Ivanova N."/>
            <person name="Brettin T."/>
            <person name="Detter J.C."/>
            <person name="Han C."/>
            <person name="Larimer F."/>
            <person name="Land M."/>
            <person name="Hauser L."/>
            <person name="Markowitz V."/>
            <person name="Cheng J.-F."/>
            <person name="Hugenholtz P."/>
            <person name="Woyke T."/>
            <person name="Wu D."/>
            <person name="Spring S."/>
            <person name="Lang E."/>
            <person name="Kopitz M."/>
            <person name="Brambilla E."/>
            <person name="Klenk H.-P."/>
            <person name="Eisen J.A."/>
        </authorList>
    </citation>
    <scope>NUCLEOTIDE SEQUENCE [LARGE SCALE GENOMIC DNA]</scope>
    <source>
        <strain evidence="3">ATCC 23117 / DSM 6794 / NBRC 15988 / NCIMB 1366 / Sio-4</strain>
    </source>
</reference>
<organism evidence="2 3">
    <name type="scientific">Bernardetia litoralis (strain ATCC 23117 / DSM 6794 / NBRC 15988 / NCIMB 1366 / Fx l1 / Sio-4)</name>
    <name type="common">Flexibacter litoralis</name>
    <dbReference type="NCBI Taxonomy" id="880071"/>
    <lineage>
        <taxon>Bacteria</taxon>
        <taxon>Pseudomonadati</taxon>
        <taxon>Bacteroidota</taxon>
        <taxon>Cytophagia</taxon>
        <taxon>Cytophagales</taxon>
        <taxon>Bernardetiaceae</taxon>
        <taxon>Bernardetia</taxon>
    </lineage>
</organism>